<evidence type="ECO:0000256" key="4">
    <source>
        <dbReference type="ARBA" id="ARBA00022679"/>
    </source>
</evidence>
<sequence>MGKNCAIIVAAGKGRRMGANINKQFLDIKNKPVIYYSLAAFSNNKSIDEIVIVCAEDEIDYCKIEIVEKYKIDKVSRIVAGGKERQDSVYNGLRAIEDCEIVLIHDGARPFVNDKIIEDGIRCAKQYDACACGVVPKDTIKIRDTQGISVDTLDRNRLFSVQTPQCFKYNMILECHKKLSKDSISVTDDTAVANYYGNKVYLYEGSYDNIKITTPEDLYVAEGILKRIKKED</sequence>
<protein>
    <recommendedName>
        <fullName evidence="7">2-C-methyl-D-erythritol 4-phosphate cytidylyltransferase</fullName>
        <ecNumber evidence="7">2.7.7.60</ecNumber>
    </recommendedName>
    <alternativeName>
        <fullName evidence="7">4-diphosphocytidyl-2C-methyl-D-erythritol synthase</fullName>
    </alternativeName>
    <alternativeName>
        <fullName evidence="7">MEP cytidylyltransferase</fullName>
        <shortName evidence="7">MCT</shortName>
    </alternativeName>
</protein>
<dbReference type="Proteomes" id="UP000622687">
    <property type="component" value="Unassembled WGS sequence"/>
</dbReference>
<dbReference type="GO" id="GO:0050518">
    <property type="term" value="F:2-C-methyl-D-erythritol 4-phosphate cytidylyltransferase activity"/>
    <property type="evidence" value="ECO:0007669"/>
    <property type="project" value="UniProtKB-UniRule"/>
</dbReference>
<dbReference type="NCBIfam" id="TIGR00453">
    <property type="entry name" value="ispD"/>
    <property type="match status" value="1"/>
</dbReference>
<dbReference type="HAMAP" id="MF_00108">
    <property type="entry name" value="IspD"/>
    <property type="match status" value="1"/>
</dbReference>
<dbReference type="InterPro" id="IPR050088">
    <property type="entry name" value="IspD/TarI_cytidylyltransf_bact"/>
</dbReference>
<keyword evidence="9" id="KW-1185">Reference proteome</keyword>
<comment type="similarity">
    <text evidence="3 7">Belongs to the IspD/TarI cytidylyltransferase family. IspD subfamily.</text>
</comment>
<dbReference type="InterPro" id="IPR018294">
    <property type="entry name" value="ISPD_synthase_CS"/>
</dbReference>
<keyword evidence="4 7" id="KW-0808">Transferase</keyword>
<evidence type="ECO:0000313" key="8">
    <source>
        <dbReference type="EMBL" id="MBI6874295.1"/>
    </source>
</evidence>
<dbReference type="PANTHER" id="PTHR32125:SF4">
    <property type="entry name" value="2-C-METHYL-D-ERYTHRITOL 4-PHOSPHATE CYTIDYLYLTRANSFERASE, CHLOROPLASTIC"/>
    <property type="match status" value="1"/>
</dbReference>
<feature type="site" description="Transition state stabilizer" evidence="7">
    <location>
        <position position="23"/>
    </location>
</feature>
<organism evidence="8 9">
    <name type="scientific">Clostridium aciditolerans</name>
    <dbReference type="NCBI Taxonomy" id="339861"/>
    <lineage>
        <taxon>Bacteria</taxon>
        <taxon>Bacillati</taxon>
        <taxon>Bacillota</taxon>
        <taxon>Clostridia</taxon>
        <taxon>Eubacteriales</taxon>
        <taxon>Clostridiaceae</taxon>
        <taxon>Clostridium</taxon>
    </lineage>
</organism>
<name>A0A934HU20_9CLOT</name>
<comment type="catalytic activity">
    <reaction evidence="1 7">
        <text>2-C-methyl-D-erythritol 4-phosphate + CTP + H(+) = 4-CDP-2-C-methyl-D-erythritol + diphosphate</text>
        <dbReference type="Rhea" id="RHEA:13429"/>
        <dbReference type="ChEBI" id="CHEBI:15378"/>
        <dbReference type="ChEBI" id="CHEBI:33019"/>
        <dbReference type="ChEBI" id="CHEBI:37563"/>
        <dbReference type="ChEBI" id="CHEBI:57823"/>
        <dbReference type="ChEBI" id="CHEBI:58262"/>
        <dbReference type="EC" id="2.7.7.60"/>
    </reaction>
</comment>
<dbReference type="Pfam" id="PF01128">
    <property type="entry name" value="IspD"/>
    <property type="match status" value="1"/>
</dbReference>
<dbReference type="RefSeq" id="WP_211143690.1">
    <property type="nucleotide sequence ID" value="NZ_JAEEGB010000023.1"/>
</dbReference>
<comment type="function">
    <text evidence="7">Catalyzes the formation of 4-diphosphocytidyl-2-C-methyl-D-erythritol from CTP and 2-C-methyl-D-erythritol 4-phosphate (MEP).</text>
</comment>
<dbReference type="PROSITE" id="PS01295">
    <property type="entry name" value="ISPD"/>
    <property type="match status" value="1"/>
</dbReference>
<evidence type="ECO:0000256" key="3">
    <source>
        <dbReference type="ARBA" id="ARBA00009789"/>
    </source>
</evidence>
<dbReference type="FunFam" id="3.90.550.10:FF:000003">
    <property type="entry name" value="2-C-methyl-D-erythritol 4-phosphate cytidylyltransferase"/>
    <property type="match status" value="1"/>
</dbReference>
<evidence type="ECO:0000256" key="5">
    <source>
        <dbReference type="ARBA" id="ARBA00022695"/>
    </source>
</evidence>
<comment type="caution">
    <text evidence="8">The sequence shown here is derived from an EMBL/GenBank/DDBJ whole genome shotgun (WGS) entry which is preliminary data.</text>
</comment>
<evidence type="ECO:0000313" key="9">
    <source>
        <dbReference type="Proteomes" id="UP000622687"/>
    </source>
</evidence>
<keyword evidence="5 7" id="KW-0548">Nucleotidyltransferase</keyword>
<dbReference type="AlphaFoldDB" id="A0A934HU20"/>
<dbReference type="EMBL" id="JAEEGB010000023">
    <property type="protein sequence ID" value="MBI6874295.1"/>
    <property type="molecule type" value="Genomic_DNA"/>
</dbReference>
<evidence type="ECO:0000256" key="1">
    <source>
        <dbReference type="ARBA" id="ARBA00001282"/>
    </source>
</evidence>
<evidence type="ECO:0000256" key="6">
    <source>
        <dbReference type="ARBA" id="ARBA00023229"/>
    </source>
</evidence>
<dbReference type="InterPro" id="IPR029044">
    <property type="entry name" value="Nucleotide-diphossugar_trans"/>
</dbReference>
<feature type="site" description="Positions MEP for the nucleophilic attack" evidence="7">
    <location>
        <position position="155"/>
    </location>
</feature>
<dbReference type="PANTHER" id="PTHR32125">
    <property type="entry name" value="2-C-METHYL-D-ERYTHRITOL 4-PHOSPHATE CYTIDYLYLTRANSFERASE, CHLOROPLASTIC"/>
    <property type="match status" value="1"/>
</dbReference>
<evidence type="ECO:0000256" key="7">
    <source>
        <dbReference type="HAMAP-Rule" id="MF_00108"/>
    </source>
</evidence>
<dbReference type="EC" id="2.7.7.60" evidence="7"/>
<accession>A0A934HU20</accession>
<dbReference type="GO" id="GO:0019288">
    <property type="term" value="P:isopentenyl diphosphate biosynthetic process, methylerythritol 4-phosphate pathway"/>
    <property type="evidence" value="ECO:0007669"/>
    <property type="project" value="UniProtKB-UniRule"/>
</dbReference>
<keyword evidence="6 7" id="KW-0414">Isoprene biosynthesis</keyword>
<feature type="site" description="Positions MEP for the nucleophilic attack" evidence="7">
    <location>
        <position position="211"/>
    </location>
</feature>
<gene>
    <name evidence="7 8" type="primary">ispD</name>
    <name evidence="8" type="ORF">I6U51_16600</name>
</gene>
<reference evidence="8" key="1">
    <citation type="submission" date="2020-12" db="EMBL/GenBank/DDBJ databases">
        <title>Clostridium thailandense sp. nov., a novel acetogenic bacterium isolated from peat land soil in Thailand.</title>
        <authorList>
            <person name="Chaikitkaew S."/>
            <person name="Birkeland N.K."/>
        </authorList>
    </citation>
    <scope>NUCLEOTIDE SEQUENCE</scope>
    <source>
        <strain evidence="8">DSM 17425</strain>
    </source>
</reference>
<evidence type="ECO:0000256" key="2">
    <source>
        <dbReference type="ARBA" id="ARBA00004787"/>
    </source>
</evidence>
<dbReference type="SUPFAM" id="SSF53448">
    <property type="entry name" value="Nucleotide-diphospho-sugar transferases"/>
    <property type="match status" value="1"/>
</dbReference>
<proteinExistence type="inferred from homology"/>
<comment type="pathway">
    <text evidence="2 7">Isoprenoid biosynthesis; isopentenyl diphosphate biosynthesis via DXP pathway; isopentenyl diphosphate from 1-deoxy-D-xylulose 5-phosphate: step 2/6.</text>
</comment>
<dbReference type="InterPro" id="IPR001228">
    <property type="entry name" value="IspD"/>
</dbReference>
<feature type="site" description="Transition state stabilizer" evidence="7">
    <location>
        <position position="16"/>
    </location>
</feature>
<dbReference type="Gene3D" id="3.90.550.10">
    <property type="entry name" value="Spore Coat Polysaccharide Biosynthesis Protein SpsA, Chain A"/>
    <property type="match status" value="1"/>
</dbReference>
<dbReference type="InterPro" id="IPR034683">
    <property type="entry name" value="IspD/TarI"/>
</dbReference>
<dbReference type="CDD" id="cd02516">
    <property type="entry name" value="CDP-ME_synthetase"/>
    <property type="match status" value="1"/>
</dbReference>
<dbReference type="NCBIfam" id="NF001183">
    <property type="entry name" value="PRK00155.1-3"/>
    <property type="match status" value="1"/>
</dbReference>